<sequence>MDNTKTAVLTRLLSQIEKHIPLKAEINTNVSKANVGWHIDHTLKVIHRVYTILEKSDPNTYKKNFNLLRSTFFILGWFPRGKVKAPEEVTPPKLILEKDLYAQLQEAKEHLKNIETLHKNTFFVHHIFGMLSKAQTLTFLEMHTTHHLKIMNAILKA</sequence>
<name>A0ABV5F7G7_9FLAO</name>
<gene>
    <name evidence="1" type="ORF">ACFFU9_01430</name>
</gene>
<dbReference type="EMBL" id="JBHMFC010000006">
    <property type="protein sequence ID" value="MFB9055390.1"/>
    <property type="molecule type" value="Genomic_DNA"/>
</dbReference>
<comment type="caution">
    <text evidence="1">The sequence shown here is derived from an EMBL/GenBank/DDBJ whole genome shotgun (WGS) entry which is preliminary data.</text>
</comment>
<dbReference type="RefSeq" id="WP_379859574.1">
    <property type="nucleotide sequence ID" value="NZ_JBHMFC010000006.1"/>
</dbReference>
<protein>
    <submittedName>
        <fullName evidence="1">DUF1569 domain-containing protein</fullName>
    </submittedName>
</protein>
<dbReference type="InterPro" id="IPR034660">
    <property type="entry name" value="DinB/YfiT-like"/>
</dbReference>
<keyword evidence="2" id="KW-1185">Reference proteome</keyword>
<dbReference type="Proteomes" id="UP001589585">
    <property type="component" value="Unassembled WGS sequence"/>
</dbReference>
<reference evidence="1 2" key="1">
    <citation type="submission" date="2024-09" db="EMBL/GenBank/DDBJ databases">
        <authorList>
            <person name="Sun Q."/>
            <person name="Mori K."/>
        </authorList>
    </citation>
    <scope>NUCLEOTIDE SEQUENCE [LARGE SCALE GENOMIC DNA]</scope>
    <source>
        <strain evidence="1 2">CECT 8622</strain>
    </source>
</reference>
<dbReference type="Gene3D" id="1.20.120.450">
    <property type="entry name" value="dinb family like domain"/>
    <property type="match status" value="1"/>
</dbReference>
<accession>A0ABV5F7G7</accession>
<organism evidence="1 2">
    <name type="scientific">Mariniflexile ostreae</name>
    <dbReference type="NCBI Taxonomy" id="1520892"/>
    <lineage>
        <taxon>Bacteria</taxon>
        <taxon>Pseudomonadati</taxon>
        <taxon>Bacteroidota</taxon>
        <taxon>Flavobacteriia</taxon>
        <taxon>Flavobacteriales</taxon>
        <taxon>Flavobacteriaceae</taxon>
        <taxon>Mariniflexile</taxon>
    </lineage>
</organism>
<evidence type="ECO:0000313" key="2">
    <source>
        <dbReference type="Proteomes" id="UP001589585"/>
    </source>
</evidence>
<evidence type="ECO:0000313" key="1">
    <source>
        <dbReference type="EMBL" id="MFB9055390.1"/>
    </source>
</evidence>
<proteinExistence type="predicted"/>